<comment type="caution">
    <text evidence="1">The sequence shown here is derived from an EMBL/GenBank/DDBJ whole genome shotgun (WGS) entry which is preliminary data.</text>
</comment>
<name>A0A266Q561_9GAMM</name>
<dbReference type="Proteomes" id="UP000216101">
    <property type="component" value="Unassembled WGS sequence"/>
</dbReference>
<accession>A0A266Q561</accession>
<sequence length="210" mass="23794">MNALQCEFFKSAFRRYMLSPKFIELKNVRASASVLVERVRVEAKKNTPSLEVISDLRQFMCDVVALSFGIHVEANRFYKNCSVDVWSVMSNVVNTKNENERIRLLTGLYGVGVKTATYILSVIYPSSWGYVADPGIYYSAHIGFVQWEKNYFQIISSDDAIEVNQALLKISKQTGIEVADLSSAMFVLFFYAYKNGFRSGTGKKYGVGYE</sequence>
<keyword evidence="2" id="KW-1185">Reference proteome</keyword>
<organism evidence="1 2">
    <name type="scientific">Cellvibrio mixtus</name>
    <dbReference type="NCBI Taxonomy" id="39650"/>
    <lineage>
        <taxon>Bacteria</taxon>
        <taxon>Pseudomonadati</taxon>
        <taxon>Pseudomonadota</taxon>
        <taxon>Gammaproteobacteria</taxon>
        <taxon>Cellvibrionales</taxon>
        <taxon>Cellvibrionaceae</taxon>
        <taxon>Cellvibrio</taxon>
    </lineage>
</organism>
<reference evidence="2" key="1">
    <citation type="submission" date="2017-05" db="EMBL/GenBank/DDBJ databases">
        <authorList>
            <person name="Barney B.M."/>
        </authorList>
    </citation>
    <scope>NUCLEOTIDE SEQUENCE [LARGE SCALE GENOMIC DNA]</scope>
    <source>
        <strain evidence="2">PSBB022</strain>
    </source>
</reference>
<dbReference type="AlphaFoldDB" id="A0A266Q561"/>
<protein>
    <submittedName>
        <fullName evidence="1">Uncharacterized protein</fullName>
    </submittedName>
</protein>
<gene>
    <name evidence="1" type="ORF">CBP51_15105</name>
</gene>
<evidence type="ECO:0000313" key="1">
    <source>
        <dbReference type="EMBL" id="OZY84521.1"/>
    </source>
</evidence>
<dbReference type="RefSeq" id="WP_094985569.1">
    <property type="nucleotide sequence ID" value="NZ_NHNI01000002.1"/>
</dbReference>
<dbReference type="EMBL" id="NHNI01000002">
    <property type="protein sequence ID" value="OZY84521.1"/>
    <property type="molecule type" value="Genomic_DNA"/>
</dbReference>
<proteinExistence type="predicted"/>
<evidence type="ECO:0000313" key="2">
    <source>
        <dbReference type="Proteomes" id="UP000216101"/>
    </source>
</evidence>